<evidence type="ECO:0000313" key="2">
    <source>
        <dbReference type="Proteomes" id="UP000288216"/>
    </source>
</evidence>
<dbReference type="InterPro" id="IPR027417">
    <property type="entry name" value="P-loop_NTPase"/>
</dbReference>
<gene>
    <name evidence="1" type="ORF">scyTo_0025562</name>
</gene>
<evidence type="ECO:0000313" key="1">
    <source>
        <dbReference type="EMBL" id="GCB84824.1"/>
    </source>
</evidence>
<dbReference type="Proteomes" id="UP000288216">
    <property type="component" value="Unassembled WGS sequence"/>
</dbReference>
<accession>A0A401QHG9</accession>
<sequence length="36" mass="4080">MQQRHNRQALKMVIVGDECCGKTCLQSVFTMGHCPE</sequence>
<dbReference type="AlphaFoldDB" id="A0A401QHG9"/>
<organism evidence="1 2">
    <name type="scientific">Scyliorhinus torazame</name>
    <name type="common">Cloudy catshark</name>
    <name type="synonym">Catulus torazame</name>
    <dbReference type="NCBI Taxonomy" id="75743"/>
    <lineage>
        <taxon>Eukaryota</taxon>
        <taxon>Metazoa</taxon>
        <taxon>Chordata</taxon>
        <taxon>Craniata</taxon>
        <taxon>Vertebrata</taxon>
        <taxon>Chondrichthyes</taxon>
        <taxon>Elasmobranchii</taxon>
        <taxon>Galeomorphii</taxon>
        <taxon>Galeoidea</taxon>
        <taxon>Carcharhiniformes</taxon>
        <taxon>Scyliorhinidae</taxon>
        <taxon>Scyliorhinus</taxon>
    </lineage>
</organism>
<proteinExistence type="predicted"/>
<feature type="non-terminal residue" evidence="1">
    <location>
        <position position="36"/>
    </location>
</feature>
<keyword evidence="2" id="KW-1185">Reference proteome</keyword>
<name>A0A401QHG9_SCYTO</name>
<protein>
    <submittedName>
        <fullName evidence="1">Uncharacterized protein</fullName>
    </submittedName>
</protein>
<dbReference type="EMBL" id="BFAA01106123">
    <property type="protein sequence ID" value="GCB84824.1"/>
    <property type="molecule type" value="Genomic_DNA"/>
</dbReference>
<comment type="caution">
    <text evidence="1">The sequence shown here is derived from an EMBL/GenBank/DDBJ whole genome shotgun (WGS) entry which is preliminary data.</text>
</comment>
<dbReference type="Gene3D" id="3.40.50.300">
    <property type="entry name" value="P-loop containing nucleotide triphosphate hydrolases"/>
    <property type="match status" value="1"/>
</dbReference>
<reference evidence="1 2" key="1">
    <citation type="journal article" date="2018" name="Nat. Ecol. Evol.">
        <title>Shark genomes provide insights into elasmobranch evolution and the origin of vertebrates.</title>
        <authorList>
            <person name="Hara Y"/>
            <person name="Yamaguchi K"/>
            <person name="Onimaru K"/>
            <person name="Kadota M"/>
            <person name="Koyanagi M"/>
            <person name="Keeley SD"/>
            <person name="Tatsumi K"/>
            <person name="Tanaka K"/>
            <person name="Motone F"/>
            <person name="Kageyama Y"/>
            <person name="Nozu R"/>
            <person name="Adachi N"/>
            <person name="Nishimura O"/>
            <person name="Nakagawa R"/>
            <person name="Tanegashima C"/>
            <person name="Kiyatake I"/>
            <person name="Matsumoto R"/>
            <person name="Murakumo K"/>
            <person name="Nishida K"/>
            <person name="Terakita A"/>
            <person name="Kuratani S"/>
            <person name="Sato K"/>
            <person name="Hyodo S Kuraku.S."/>
        </authorList>
    </citation>
    <scope>NUCLEOTIDE SEQUENCE [LARGE SCALE GENOMIC DNA]</scope>
</reference>